<sequence length="192" mass="21213">MRGEKTNSIARNHGLTPSTAYTIFKSADSIKRAGAARRPDCAAATRPYMTMRWSRSSVRAGKALPMATSEGRDSLMIFKLSDEYIEFMAKTLIIQYLSFKSWRAGRPNGVRRVFSNFRGKWTEDQEVVEVEGCQVWSLLMVSGRASPPPDTAGDSDSQVASPVGSIDLKCKESINLILNQEVDGNTEAGREI</sequence>
<dbReference type="Proteomes" id="UP000324222">
    <property type="component" value="Unassembled WGS sequence"/>
</dbReference>
<dbReference type="AlphaFoldDB" id="A0A5B7D6J2"/>
<evidence type="ECO:0008006" key="3">
    <source>
        <dbReference type="Google" id="ProtNLM"/>
    </source>
</evidence>
<name>A0A5B7D6J2_PORTR</name>
<reference evidence="1 2" key="1">
    <citation type="submission" date="2019-05" db="EMBL/GenBank/DDBJ databases">
        <title>Another draft genome of Portunus trituberculatus and its Hox gene families provides insights of decapod evolution.</title>
        <authorList>
            <person name="Jeong J.-H."/>
            <person name="Song I."/>
            <person name="Kim S."/>
            <person name="Choi T."/>
            <person name="Kim D."/>
            <person name="Ryu S."/>
            <person name="Kim W."/>
        </authorList>
    </citation>
    <scope>NUCLEOTIDE SEQUENCE [LARGE SCALE GENOMIC DNA]</scope>
    <source>
        <tissue evidence="1">Muscle</tissue>
    </source>
</reference>
<accession>A0A5B7D6J2</accession>
<dbReference type="EMBL" id="VSRR010000545">
    <property type="protein sequence ID" value="MPC16883.1"/>
    <property type="molecule type" value="Genomic_DNA"/>
</dbReference>
<keyword evidence="2" id="KW-1185">Reference proteome</keyword>
<comment type="caution">
    <text evidence="1">The sequence shown here is derived from an EMBL/GenBank/DDBJ whole genome shotgun (WGS) entry which is preliminary data.</text>
</comment>
<protein>
    <recommendedName>
        <fullName evidence="3">HTH psq-type domain-containing protein</fullName>
    </recommendedName>
</protein>
<evidence type="ECO:0000313" key="2">
    <source>
        <dbReference type="Proteomes" id="UP000324222"/>
    </source>
</evidence>
<evidence type="ECO:0000313" key="1">
    <source>
        <dbReference type="EMBL" id="MPC16883.1"/>
    </source>
</evidence>
<organism evidence="1 2">
    <name type="scientific">Portunus trituberculatus</name>
    <name type="common">Swimming crab</name>
    <name type="synonym">Neptunus trituberculatus</name>
    <dbReference type="NCBI Taxonomy" id="210409"/>
    <lineage>
        <taxon>Eukaryota</taxon>
        <taxon>Metazoa</taxon>
        <taxon>Ecdysozoa</taxon>
        <taxon>Arthropoda</taxon>
        <taxon>Crustacea</taxon>
        <taxon>Multicrustacea</taxon>
        <taxon>Malacostraca</taxon>
        <taxon>Eumalacostraca</taxon>
        <taxon>Eucarida</taxon>
        <taxon>Decapoda</taxon>
        <taxon>Pleocyemata</taxon>
        <taxon>Brachyura</taxon>
        <taxon>Eubrachyura</taxon>
        <taxon>Portunoidea</taxon>
        <taxon>Portunidae</taxon>
        <taxon>Portuninae</taxon>
        <taxon>Portunus</taxon>
    </lineage>
</organism>
<gene>
    <name evidence="1" type="ORF">E2C01_009721</name>
</gene>
<proteinExistence type="predicted"/>